<keyword evidence="20" id="KW-1185">Reference proteome</keyword>
<dbReference type="InterPro" id="IPR011907">
    <property type="entry name" value="RNase_III"/>
</dbReference>
<dbReference type="PROSITE" id="PS50137">
    <property type="entry name" value="DS_RBD"/>
    <property type="match status" value="1"/>
</dbReference>
<dbReference type="CDD" id="cd00593">
    <property type="entry name" value="RIBOc"/>
    <property type="match status" value="1"/>
</dbReference>
<evidence type="ECO:0000256" key="9">
    <source>
        <dbReference type="ARBA" id="ARBA00022722"/>
    </source>
</evidence>
<evidence type="ECO:0000256" key="6">
    <source>
        <dbReference type="ARBA" id="ARBA00022552"/>
    </source>
</evidence>
<comment type="function">
    <text evidence="15">Digests double-stranded RNA. Involved in the processing of primary rRNA transcript to yield the immediate precursors to the large and small rRNAs (23S and 16S). Processes some mRNAs, and tRNAs when they are encoded in the rRNA operon. Processes pre-crRNA and tracrRNA of type II CRISPR loci if present in the organism.</text>
</comment>
<comment type="subcellular location">
    <subcellularLocation>
        <location evidence="2 15">Cytoplasm</location>
    </subcellularLocation>
</comment>
<dbReference type="OrthoDB" id="9805026at2"/>
<feature type="region of interest" description="Disordered" evidence="16">
    <location>
        <begin position="200"/>
        <end position="224"/>
    </location>
</feature>
<comment type="cofactor">
    <cofactor evidence="15">
        <name>Mg(2+)</name>
        <dbReference type="ChEBI" id="CHEBI:18420"/>
    </cofactor>
</comment>
<dbReference type="PANTHER" id="PTHR11207:SF0">
    <property type="entry name" value="RIBONUCLEASE 3"/>
    <property type="match status" value="1"/>
</dbReference>
<dbReference type="FunFam" id="1.10.1520.10:FF:000001">
    <property type="entry name" value="Ribonuclease 3"/>
    <property type="match status" value="1"/>
</dbReference>
<keyword evidence="6 15" id="KW-0698">rRNA processing</keyword>
<feature type="domain" description="RNase III" evidence="18">
    <location>
        <begin position="3"/>
        <end position="125"/>
    </location>
</feature>
<sequence length="224" mass="24755">MNSDTFCRKIGYVFNRPELLRQALTHRSHSLPHNERLEFLGDSVLNCAVSGLLFSRFPHLTEGNLSRVRANLVNQQALAEVAQGLELGKLVRFGGGELKSGGERRPSILADALEAVLGAIYLDGGFPMAEKVVTTLFAPLLQELDTGTLGKDPKTLLQEYLQSRRLALPQYAVIATTGEAHQQHFKVECVIPKPDIRTIGEGTSRRSAEQEAARQAYERLHPLD</sequence>
<dbReference type="GO" id="GO:0008033">
    <property type="term" value="P:tRNA processing"/>
    <property type="evidence" value="ECO:0007669"/>
    <property type="project" value="UniProtKB-KW"/>
</dbReference>
<comment type="catalytic activity">
    <reaction evidence="1 15">
        <text>Endonucleolytic cleavage to 5'-phosphomonoester.</text>
        <dbReference type="EC" id="3.1.26.3"/>
    </reaction>
</comment>
<dbReference type="SUPFAM" id="SSF54768">
    <property type="entry name" value="dsRNA-binding domain-like"/>
    <property type="match status" value="1"/>
</dbReference>
<dbReference type="InterPro" id="IPR000999">
    <property type="entry name" value="RNase_III_dom"/>
</dbReference>
<evidence type="ECO:0000259" key="17">
    <source>
        <dbReference type="PROSITE" id="PS50137"/>
    </source>
</evidence>
<keyword evidence="12 15" id="KW-0378">Hydrolase</keyword>
<proteinExistence type="inferred from homology"/>
<dbReference type="RefSeq" id="WP_090827086.1">
    <property type="nucleotide sequence ID" value="NZ_FOBH01000002.1"/>
</dbReference>
<dbReference type="FunFam" id="3.30.160.20:FF:000003">
    <property type="entry name" value="Ribonuclease 3"/>
    <property type="match status" value="1"/>
</dbReference>
<dbReference type="GO" id="GO:0006364">
    <property type="term" value="P:rRNA processing"/>
    <property type="evidence" value="ECO:0007669"/>
    <property type="project" value="UniProtKB-UniRule"/>
</dbReference>
<dbReference type="GO" id="GO:0003725">
    <property type="term" value="F:double-stranded RNA binding"/>
    <property type="evidence" value="ECO:0007669"/>
    <property type="project" value="TreeGrafter"/>
</dbReference>
<dbReference type="Gene3D" id="1.10.1520.10">
    <property type="entry name" value="Ribonuclease III domain"/>
    <property type="match status" value="1"/>
</dbReference>
<feature type="binding site" evidence="15">
    <location>
        <position position="111"/>
    </location>
    <ligand>
        <name>Mg(2+)</name>
        <dbReference type="ChEBI" id="CHEBI:18420"/>
    </ligand>
</feature>
<comment type="similarity">
    <text evidence="3">Belongs to the ribonuclease III family.</text>
</comment>
<gene>
    <name evidence="15" type="primary">rnc</name>
    <name evidence="19" type="ORF">SAMN05216387_102120</name>
</gene>
<dbReference type="PROSITE" id="PS00517">
    <property type="entry name" value="RNASE_3_1"/>
    <property type="match status" value="1"/>
</dbReference>
<dbReference type="GO" id="GO:0046872">
    <property type="term" value="F:metal ion binding"/>
    <property type="evidence" value="ECO:0007669"/>
    <property type="project" value="UniProtKB-KW"/>
</dbReference>
<dbReference type="NCBIfam" id="TIGR02191">
    <property type="entry name" value="RNaseIII"/>
    <property type="match status" value="1"/>
</dbReference>
<dbReference type="STRING" id="1233.SAMN05216387_102120"/>
<keyword evidence="5 15" id="KW-0963">Cytoplasm</keyword>
<keyword evidence="10 15" id="KW-0479">Metal-binding</keyword>
<dbReference type="GO" id="GO:0005737">
    <property type="term" value="C:cytoplasm"/>
    <property type="evidence" value="ECO:0007669"/>
    <property type="project" value="UniProtKB-SubCell"/>
</dbReference>
<dbReference type="SMART" id="SM00535">
    <property type="entry name" value="RIBOc"/>
    <property type="match status" value="1"/>
</dbReference>
<dbReference type="Pfam" id="PF00035">
    <property type="entry name" value="dsrm"/>
    <property type="match status" value="1"/>
</dbReference>
<evidence type="ECO:0000256" key="16">
    <source>
        <dbReference type="SAM" id="MobiDB-lite"/>
    </source>
</evidence>
<keyword evidence="9 15" id="KW-0540">Nuclease</keyword>
<evidence type="ECO:0000256" key="7">
    <source>
        <dbReference type="ARBA" id="ARBA00022664"/>
    </source>
</evidence>
<feature type="binding site" evidence="15">
    <location>
        <position position="38"/>
    </location>
    <ligand>
        <name>Mg(2+)</name>
        <dbReference type="ChEBI" id="CHEBI:18420"/>
    </ligand>
</feature>
<evidence type="ECO:0000256" key="11">
    <source>
        <dbReference type="ARBA" id="ARBA00022759"/>
    </source>
</evidence>
<accession>A0A1H7IBQ7</accession>
<dbReference type="HAMAP" id="MF_00104">
    <property type="entry name" value="RNase_III"/>
    <property type="match status" value="1"/>
</dbReference>
<evidence type="ECO:0000256" key="15">
    <source>
        <dbReference type="HAMAP-Rule" id="MF_00104"/>
    </source>
</evidence>
<evidence type="ECO:0000256" key="12">
    <source>
        <dbReference type="ARBA" id="ARBA00022801"/>
    </source>
</evidence>
<protein>
    <recommendedName>
        <fullName evidence="15">Ribonuclease 3</fullName>
        <ecNumber evidence="15">3.1.26.3</ecNumber>
    </recommendedName>
    <alternativeName>
        <fullName evidence="15">Ribonuclease III</fullName>
        <shortName evidence="15">RNase III</shortName>
    </alternativeName>
</protein>
<dbReference type="SUPFAM" id="SSF69065">
    <property type="entry name" value="RNase III domain-like"/>
    <property type="match status" value="1"/>
</dbReference>
<dbReference type="GO" id="GO:0042802">
    <property type="term" value="F:identical protein binding"/>
    <property type="evidence" value="ECO:0007669"/>
    <property type="project" value="UniProtKB-ARBA"/>
</dbReference>
<dbReference type="AlphaFoldDB" id="A0A1H7IBQ7"/>
<evidence type="ECO:0000313" key="20">
    <source>
        <dbReference type="Proteomes" id="UP000198620"/>
    </source>
</evidence>
<evidence type="ECO:0000256" key="13">
    <source>
        <dbReference type="ARBA" id="ARBA00022842"/>
    </source>
</evidence>
<keyword evidence="11 15" id="KW-0255">Endonuclease</keyword>
<feature type="domain" description="DRBM" evidence="17">
    <location>
        <begin position="152"/>
        <end position="222"/>
    </location>
</feature>
<dbReference type="GO" id="GO:0019843">
    <property type="term" value="F:rRNA binding"/>
    <property type="evidence" value="ECO:0007669"/>
    <property type="project" value="UniProtKB-KW"/>
</dbReference>
<dbReference type="SMART" id="SM00358">
    <property type="entry name" value="DSRM"/>
    <property type="match status" value="1"/>
</dbReference>
<keyword evidence="8 15" id="KW-0819">tRNA processing</keyword>
<dbReference type="GO" id="GO:0006397">
    <property type="term" value="P:mRNA processing"/>
    <property type="evidence" value="ECO:0007669"/>
    <property type="project" value="UniProtKB-UniRule"/>
</dbReference>
<dbReference type="InterPro" id="IPR036389">
    <property type="entry name" value="RNase_III_sf"/>
</dbReference>
<comment type="subunit">
    <text evidence="4 15">Homodimer.</text>
</comment>
<dbReference type="EMBL" id="FOBH01000002">
    <property type="protein sequence ID" value="SEK59878.1"/>
    <property type="molecule type" value="Genomic_DNA"/>
</dbReference>
<dbReference type="PANTHER" id="PTHR11207">
    <property type="entry name" value="RIBONUCLEASE III"/>
    <property type="match status" value="1"/>
</dbReference>
<dbReference type="PROSITE" id="PS50142">
    <property type="entry name" value="RNASE_3_2"/>
    <property type="match status" value="1"/>
</dbReference>
<name>A0A1H7IBQ7_9PROT</name>
<evidence type="ECO:0000259" key="18">
    <source>
        <dbReference type="PROSITE" id="PS50142"/>
    </source>
</evidence>
<organism evidence="19 20">
    <name type="scientific">Nitrosovibrio tenuis</name>
    <dbReference type="NCBI Taxonomy" id="1233"/>
    <lineage>
        <taxon>Bacteria</taxon>
        <taxon>Pseudomonadati</taxon>
        <taxon>Pseudomonadota</taxon>
        <taxon>Betaproteobacteria</taxon>
        <taxon>Nitrosomonadales</taxon>
        <taxon>Nitrosomonadaceae</taxon>
        <taxon>Nitrosovibrio</taxon>
    </lineage>
</organism>
<dbReference type="GO" id="GO:0010468">
    <property type="term" value="P:regulation of gene expression"/>
    <property type="evidence" value="ECO:0007669"/>
    <property type="project" value="TreeGrafter"/>
</dbReference>
<evidence type="ECO:0000256" key="5">
    <source>
        <dbReference type="ARBA" id="ARBA00022490"/>
    </source>
</evidence>
<dbReference type="EC" id="3.1.26.3" evidence="15"/>
<evidence type="ECO:0000256" key="8">
    <source>
        <dbReference type="ARBA" id="ARBA00022694"/>
    </source>
</evidence>
<keyword evidence="15" id="KW-0699">rRNA-binding</keyword>
<feature type="binding site" evidence="15">
    <location>
        <position position="114"/>
    </location>
    <ligand>
        <name>Mg(2+)</name>
        <dbReference type="ChEBI" id="CHEBI:18420"/>
    </ligand>
</feature>
<feature type="active site" evidence="15">
    <location>
        <position position="114"/>
    </location>
</feature>
<dbReference type="Pfam" id="PF14622">
    <property type="entry name" value="Ribonucleas_3_3"/>
    <property type="match status" value="1"/>
</dbReference>
<feature type="active site" evidence="15">
    <location>
        <position position="42"/>
    </location>
</feature>
<dbReference type="Gene3D" id="3.30.160.20">
    <property type="match status" value="1"/>
</dbReference>
<keyword evidence="14 15" id="KW-0694">RNA-binding</keyword>
<evidence type="ECO:0000256" key="4">
    <source>
        <dbReference type="ARBA" id="ARBA00011738"/>
    </source>
</evidence>
<dbReference type="Proteomes" id="UP000198620">
    <property type="component" value="Unassembled WGS sequence"/>
</dbReference>
<evidence type="ECO:0000256" key="1">
    <source>
        <dbReference type="ARBA" id="ARBA00000109"/>
    </source>
</evidence>
<evidence type="ECO:0000256" key="14">
    <source>
        <dbReference type="ARBA" id="ARBA00022884"/>
    </source>
</evidence>
<keyword evidence="13 15" id="KW-0460">Magnesium</keyword>
<evidence type="ECO:0000256" key="2">
    <source>
        <dbReference type="ARBA" id="ARBA00004496"/>
    </source>
</evidence>
<dbReference type="GO" id="GO:0004525">
    <property type="term" value="F:ribonuclease III activity"/>
    <property type="evidence" value="ECO:0007669"/>
    <property type="project" value="UniProtKB-UniRule"/>
</dbReference>
<dbReference type="CDD" id="cd10845">
    <property type="entry name" value="DSRM_RNAse_III_family"/>
    <property type="match status" value="1"/>
</dbReference>
<evidence type="ECO:0000313" key="19">
    <source>
        <dbReference type="EMBL" id="SEK59878.1"/>
    </source>
</evidence>
<evidence type="ECO:0000256" key="3">
    <source>
        <dbReference type="ARBA" id="ARBA00010183"/>
    </source>
</evidence>
<reference evidence="19 20" key="1">
    <citation type="submission" date="2016-10" db="EMBL/GenBank/DDBJ databases">
        <authorList>
            <person name="de Groot N.N."/>
        </authorList>
    </citation>
    <scope>NUCLEOTIDE SEQUENCE [LARGE SCALE GENOMIC DNA]</scope>
    <source>
        <strain evidence="19 20">Nv1</strain>
    </source>
</reference>
<dbReference type="InterPro" id="IPR014720">
    <property type="entry name" value="dsRBD_dom"/>
</dbReference>
<evidence type="ECO:0000256" key="10">
    <source>
        <dbReference type="ARBA" id="ARBA00022723"/>
    </source>
</evidence>
<keyword evidence="7 15" id="KW-0507">mRNA processing</keyword>